<sequence length="178" mass="20481">MNCIYSIDHRNSKASRQCCFLHLSHHFLPSLSRSLWCWNTASPTEHTPCSSMTTCTEISFNNKKSSTHSDTKKQYQALDLVTDLMRNFQCLPMKYFFITSGVATCLSICVIWPIFSSRLIRFNKSLILTLSGTLGSLYFKYSASEDETRQNSRRRPTKGVEYLPILKLQHSNLYAICK</sequence>
<evidence type="ECO:0000313" key="2">
    <source>
        <dbReference type="EMBL" id="WVY95616.1"/>
    </source>
</evidence>
<feature type="transmembrane region" description="Helical" evidence="1">
    <location>
        <begin position="95"/>
        <end position="115"/>
    </location>
</feature>
<dbReference type="AlphaFoldDB" id="A0AAQ3MRD3"/>
<evidence type="ECO:0000256" key="1">
    <source>
        <dbReference type="SAM" id="Phobius"/>
    </source>
</evidence>
<protein>
    <submittedName>
        <fullName evidence="2">Uncharacterized protein</fullName>
    </submittedName>
</protein>
<gene>
    <name evidence="2" type="ORF">V8G54_027767</name>
</gene>
<accession>A0AAQ3MRD3</accession>
<dbReference type="Proteomes" id="UP001374535">
    <property type="component" value="Chromosome 9"/>
</dbReference>
<keyword evidence="1" id="KW-0472">Membrane</keyword>
<keyword evidence="1" id="KW-1133">Transmembrane helix</keyword>
<organism evidence="2 3">
    <name type="scientific">Vigna mungo</name>
    <name type="common">Black gram</name>
    <name type="synonym">Phaseolus mungo</name>
    <dbReference type="NCBI Taxonomy" id="3915"/>
    <lineage>
        <taxon>Eukaryota</taxon>
        <taxon>Viridiplantae</taxon>
        <taxon>Streptophyta</taxon>
        <taxon>Embryophyta</taxon>
        <taxon>Tracheophyta</taxon>
        <taxon>Spermatophyta</taxon>
        <taxon>Magnoliopsida</taxon>
        <taxon>eudicotyledons</taxon>
        <taxon>Gunneridae</taxon>
        <taxon>Pentapetalae</taxon>
        <taxon>rosids</taxon>
        <taxon>fabids</taxon>
        <taxon>Fabales</taxon>
        <taxon>Fabaceae</taxon>
        <taxon>Papilionoideae</taxon>
        <taxon>50 kb inversion clade</taxon>
        <taxon>NPAAA clade</taxon>
        <taxon>indigoferoid/millettioid clade</taxon>
        <taxon>Phaseoleae</taxon>
        <taxon>Vigna</taxon>
    </lineage>
</organism>
<dbReference type="EMBL" id="CP144692">
    <property type="protein sequence ID" value="WVY95616.1"/>
    <property type="molecule type" value="Genomic_DNA"/>
</dbReference>
<keyword evidence="1" id="KW-0812">Transmembrane</keyword>
<proteinExistence type="predicted"/>
<evidence type="ECO:0000313" key="3">
    <source>
        <dbReference type="Proteomes" id="UP001374535"/>
    </source>
</evidence>
<keyword evidence="3" id="KW-1185">Reference proteome</keyword>
<name>A0AAQ3MRD3_VIGMU</name>
<reference evidence="2 3" key="1">
    <citation type="journal article" date="2023" name="Life. Sci Alliance">
        <title>Evolutionary insights into 3D genome organization and epigenetic landscape of Vigna mungo.</title>
        <authorList>
            <person name="Junaid A."/>
            <person name="Singh B."/>
            <person name="Bhatia S."/>
        </authorList>
    </citation>
    <scope>NUCLEOTIDE SEQUENCE [LARGE SCALE GENOMIC DNA]</scope>
    <source>
        <strain evidence="2">Urdbean</strain>
    </source>
</reference>